<evidence type="ECO:0000313" key="1">
    <source>
        <dbReference type="EMBL" id="GGZ25663.1"/>
    </source>
</evidence>
<dbReference type="EMBL" id="BMZB01000001">
    <property type="protein sequence ID" value="GGZ25663.1"/>
    <property type="molecule type" value="Genomic_DNA"/>
</dbReference>
<keyword evidence="2" id="KW-1185">Reference proteome</keyword>
<comment type="caution">
    <text evidence="1">The sequence shown here is derived from an EMBL/GenBank/DDBJ whole genome shotgun (WGS) entry which is preliminary data.</text>
</comment>
<protein>
    <submittedName>
        <fullName evidence="1">Uncharacterized protein</fullName>
    </submittedName>
</protein>
<proteinExistence type="predicted"/>
<name>A0A918PZD4_9CAUL</name>
<gene>
    <name evidence="1" type="ORF">GCM10011273_08840</name>
</gene>
<dbReference type="AlphaFoldDB" id="A0A918PZD4"/>
<reference evidence="1" key="1">
    <citation type="journal article" date="2014" name="Int. J. Syst. Evol. Microbiol.">
        <title>Complete genome sequence of Corynebacterium casei LMG S-19264T (=DSM 44701T), isolated from a smear-ripened cheese.</title>
        <authorList>
            <consortium name="US DOE Joint Genome Institute (JGI-PGF)"/>
            <person name="Walter F."/>
            <person name="Albersmeier A."/>
            <person name="Kalinowski J."/>
            <person name="Ruckert C."/>
        </authorList>
    </citation>
    <scope>NUCLEOTIDE SEQUENCE</scope>
    <source>
        <strain evidence="1">KCTC 32296</strain>
    </source>
</reference>
<organism evidence="1 2">
    <name type="scientific">Asticcacaulis endophyticus</name>
    <dbReference type="NCBI Taxonomy" id="1395890"/>
    <lineage>
        <taxon>Bacteria</taxon>
        <taxon>Pseudomonadati</taxon>
        <taxon>Pseudomonadota</taxon>
        <taxon>Alphaproteobacteria</taxon>
        <taxon>Caulobacterales</taxon>
        <taxon>Caulobacteraceae</taxon>
        <taxon>Asticcacaulis</taxon>
    </lineage>
</organism>
<sequence length="61" mass="7005">MQPFREDGLFCIPYFIQIYTKITKENNIQSKPTHPLTRNRYSLDSADLSVYGFMTALTTAG</sequence>
<reference evidence="1" key="2">
    <citation type="submission" date="2020-09" db="EMBL/GenBank/DDBJ databases">
        <authorList>
            <person name="Sun Q."/>
            <person name="Kim S."/>
        </authorList>
    </citation>
    <scope>NUCLEOTIDE SEQUENCE</scope>
    <source>
        <strain evidence="1">KCTC 32296</strain>
    </source>
</reference>
<evidence type="ECO:0000313" key="2">
    <source>
        <dbReference type="Proteomes" id="UP000662572"/>
    </source>
</evidence>
<accession>A0A918PZD4</accession>
<dbReference type="Proteomes" id="UP000662572">
    <property type="component" value="Unassembled WGS sequence"/>
</dbReference>